<feature type="compositionally biased region" description="Basic and acidic residues" evidence="1">
    <location>
        <begin position="10"/>
        <end position="39"/>
    </location>
</feature>
<dbReference type="Proteomes" id="UP001162483">
    <property type="component" value="Unassembled WGS sequence"/>
</dbReference>
<evidence type="ECO:0000256" key="1">
    <source>
        <dbReference type="SAM" id="MobiDB-lite"/>
    </source>
</evidence>
<feature type="region of interest" description="Disordered" evidence="1">
    <location>
        <begin position="1"/>
        <end position="49"/>
    </location>
</feature>
<accession>A0ABN9HD43</accession>
<reference evidence="2" key="1">
    <citation type="submission" date="2023-05" db="EMBL/GenBank/DDBJ databases">
        <authorList>
            <person name="Stuckert A."/>
        </authorList>
    </citation>
    <scope>NUCLEOTIDE SEQUENCE</scope>
</reference>
<protein>
    <submittedName>
        <fullName evidence="2">Uncharacterized protein</fullName>
    </submittedName>
</protein>
<dbReference type="EMBL" id="CATNWA010020745">
    <property type="protein sequence ID" value="CAI9619724.1"/>
    <property type="molecule type" value="Genomic_DNA"/>
</dbReference>
<comment type="caution">
    <text evidence="2">The sequence shown here is derived from an EMBL/GenBank/DDBJ whole genome shotgun (WGS) entry which is preliminary data.</text>
</comment>
<sequence length="49" mass="5332">MDMEGIGTPESHDMEGIGTPESHDMEGIGTPESHDDWNHMRGGPILLTI</sequence>
<keyword evidence="3" id="KW-1185">Reference proteome</keyword>
<evidence type="ECO:0000313" key="2">
    <source>
        <dbReference type="EMBL" id="CAI9619724.1"/>
    </source>
</evidence>
<name>A0ABN9HD43_9NEOB</name>
<evidence type="ECO:0000313" key="3">
    <source>
        <dbReference type="Proteomes" id="UP001162483"/>
    </source>
</evidence>
<gene>
    <name evidence="2" type="ORF">SPARVUS_LOCUS15880412</name>
</gene>
<organism evidence="2 3">
    <name type="scientific">Staurois parvus</name>
    <dbReference type="NCBI Taxonomy" id="386267"/>
    <lineage>
        <taxon>Eukaryota</taxon>
        <taxon>Metazoa</taxon>
        <taxon>Chordata</taxon>
        <taxon>Craniata</taxon>
        <taxon>Vertebrata</taxon>
        <taxon>Euteleostomi</taxon>
        <taxon>Amphibia</taxon>
        <taxon>Batrachia</taxon>
        <taxon>Anura</taxon>
        <taxon>Neobatrachia</taxon>
        <taxon>Ranoidea</taxon>
        <taxon>Ranidae</taxon>
        <taxon>Staurois</taxon>
    </lineage>
</organism>
<proteinExistence type="predicted"/>